<keyword evidence="11" id="KW-1185">Reference proteome</keyword>
<feature type="transmembrane region" description="Helical" evidence="8">
    <location>
        <begin position="290"/>
        <end position="315"/>
    </location>
</feature>
<keyword evidence="3" id="KW-0813">Transport</keyword>
<dbReference type="Pfam" id="PF01032">
    <property type="entry name" value="FecCD"/>
    <property type="match status" value="1"/>
</dbReference>
<dbReference type="InterPro" id="IPR037294">
    <property type="entry name" value="ABC_BtuC-like"/>
</dbReference>
<keyword evidence="4" id="KW-1003">Cell membrane</keyword>
<gene>
    <name evidence="10" type="ORF">BJP51_17010</name>
    <name evidence="9" type="ORF">BSO21_19670</name>
</gene>
<evidence type="ECO:0000256" key="1">
    <source>
        <dbReference type="ARBA" id="ARBA00004651"/>
    </source>
</evidence>
<feature type="transmembrane region" description="Helical" evidence="8">
    <location>
        <begin position="166"/>
        <end position="186"/>
    </location>
</feature>
<feature type="transmembrane region" description="Helical" evidence="8">
    <location>
        <begin position="77"/>
        <end position="94"/>
    </location>
</feature>
<sequence>METLAANVQKSSLAGEKKFSFLLLLILMLLLLIGVLVLAMALGAKKIPFADVFMSIIAFDDKASTHQVIQSIRLPRVLAAMATGAGFAVSGAIIQGISRNPLADSGILGLNAGAGVTLVIAMVFLPTISFTGTLWLCILGAGLGAGLVFSVGLLSKRGMTPIRLVLAGAAISAMLTALSEGISIFFSVAQQVAFWYGGGLSGISMAHLQQMLPWMLLALLLAIVISKSITILSVGDETAEGLGVNIKLIKNLSLLAAFMLAGISCALAGSVSFVGLIAPHLVRYIVGVDYRYIIPLSAILGATLVVLADLVARIVNAPYEIPVGAVIAVIGVPFFLYLARKERREL</sequence>
<dbReference type="Proteomes" id="UP000187465">
    <property type="component" value="Unassembled WGS sequence"/>
</dbReference>
<dbReference type="GO" id="GO:0022857">
    <property type="term" value="F:transmembrane transporter activity"/>
    <property type="evidence" value="ECO:0007669"/>
    <property type="project" value="InterPro"/>
</dbReference>
<feature type="transmembrane region" description="Helical" evidence="8">
    <location>
        <begin position="106"/>
        <end position="127"/>
    </location>
</feature>
<dbReference type="STRING" id="189426.PODO_03565"/>
<protein>
    <submittedName>
        <fullName evidence="10">Ferrichrome ABC transporter permease</fullName>
    </submittedName>
</protein>
<name>A0A1R0XAI3_9BACL</name>
<reference evidence="10 12" key="1">
    <citation type="submission" date="2016-10" db="EMBL/GenBank/DDBJ databases">
        <title>Paenibacillus species isolates.</title>
        <authorList>
            <person name="Beno S.M."/>
        </authorList>
    </citation>
    <scope>NUCLEOTIDE SEQUENCE [LARGE SCALE GENOMIC DNA]</scope>
    <source>
        <strain evidence="9 11">FSL H7-0433</strain>
        <strain evidence="10 12">FSL H7-0604</strain>
    </source>
</reference>
<dbReference type="FunFam" id="1.10.3470.10:FF:000001">
    <property type="entry name" value="Vitamin B12 ABC transporter permease BtuC"/>
    <property type="match status" value="1"/>
</dbReference>
<dbReference type="CDD" id="cd06550">
    <property type="entry name" value="TM_ABC_iron-siderophores_like"/>
    <property type="match status" value="1"/>
</dbReference>
<dbReference type="PANTHER" id="PTHR30472">
    <property type="entry name" value="FERRIC ENTEROBACTIN TRANSPORT SYSTEM PERMEASE PROTEIN"/>
    <property type="match status" value="1"/>
</dbReference>
<evidence type="ECO:0000256" key="5">
    <source>
        <dbReference type="ARBA" id="ARBA00022692"/>
    </source>
</evidence>
<dbReference type="AlphaFoldDB" id="A0A1R0XAI3"/>
<dbReference type="SUPFAM" id="SSF81345">
    <property type="entry name" value="ABC transporter involved in vitamin B12 uptake, BtuC"/>
    <property type="match status" value="1"/>
</dbReference>
<evidence type="ECO:0000256" key="2">
    <source>
        <dbReference type="ARBA" id="ARBA00007935"/>
    </source>
</evidence>
<feature type="transmembrane region" description="Helical" evidence="8">
    <location>
        <begin position="321"/>
        <end position="339"/>
    </location>
</feature>
<keyword evidence="7 8" id="KW-0472">Membrane</keyword>
<feature type="transmembrane region" description="Helical" evidence="8">
    <location>
        <begin position="133"/>
        <end position="154"/>
    </location>
</feature>
<keyword evidence="6 8" id="KW-1133">Transmembrane helix</keyword>
<dbReference type="EMBL" id="MPVP01000137">
    <property type="protein sequence ID" value="OMD28152.1"/>
    <property type="molecule type" value="Genomic_DNA"/>
</dbReference>
<dbReference type="InterPro" id="IPR000522">
    <property type="entry name" value="ABC_transptr_permease_BtuC"/>
</dbReference>
<feature type="transmembrane region" description="Helical" evidence="8">
    <location>
        <begin position="21"/>
        <end position="44"/>
    </location>
</feature>
<dbReference type="GO" id="GO:0005886">
    <property type="term" value="C:plasma membrane"/>
    <property type="evidence" value="ECO:0007669"/>
    <property type="project" value="UniProtKB-SubCell"/>
</dbReference>
<organism evidence="10 12">
    <name type="scientific">Paenibacillus odorifer</name>
    <dbReference type="NCBI Taxonomy" id="189426"/>
    <lineage>
        <taxon>Bacteria</taxon>
        <taxon>Bacillati</taxon>
        <taxon>Bacillota</taxon>
        <taxon>Bacilli</taxon>
        <taxon>Bacillales</taxon>
        <taxon>Paenibacillaceae</taxon>
        <taxon>Paenibacillus</taxon>
    </lineage>
</organism>
<dbReference type="Gene3D" id="1.10.3470.10">
    <property type="entry name" value="ABC transporter involved in vitamin B12 uptake, BtuC"/>
    <property type="match status" value="1"/>
</dbReference>
<evidence type="ECO:0000256" key="4">
    <source>
        <dbReference type="ARBA" id="ARBA00022475"/>
    </source>
</evidence>
<evidence type="ECO:0000313" key="11">
    <source>
        <dbReference type="Proteomes" id="UP000187158"/>
    </source>
</evidence>
<comment type="similarity">
    <text evidence="2">Belongs to the binding-protein-dependent transport system permease family. FecCD subfamily.</text>
</comment>
<evidence type="ECO:0000313" key="12">
    <source>
        <dbReference type="Proteomes" id="UP000187465"/>
    </source>
</evidence>
<dbReference type="Proteomes" id="UP000187158">
    <property type="component" value="Unassembled WGS sequence"/>
</dbReference>
<dbReference type="RefSeq" id="WP_036684813.1">
    <property type="nucleotide sequence ID" value="NZ_DALZAY010000010.1"/>
</dbReference>
<evidence type="ECO:0000256" key="6">
    <source>
        <dbReference type="ARBA" id="ARBA00022989"/>
    </source>
</evidence>
<dbReference type="GO" id="GO:0033214">
    <property type="term" value="P:siderophore-iron import into cell"/>
    <property type="evidence" value="ECO:0007669"/>
    <property type="project" value="TreeGrafter"/>
</dbReference>
<evidence type="ECO:0000256" key="8">
    <source>
        <dbReference type="SAM" id="Phobius"/>
    </source>
</evidence>
<keyword evidence="5 8" id="KW-0812">Transmembrane</keyword>
<evidence type="ECO:0000256" key="7">
    <source>
        <dbReference type="ARBA" id="ARBA00023136"/>
    </source>
</evidence>
<evidence type="ECO:0000313" key="9">
    <source>
        <dbReference type="EMBL" id="OMD28152.1"/>
    </source>
</evidence>
<dbReference type="EMBL" id="MKQP01000019">
    <property type="protein sequence ID" value="OMD31947.1"/>
    <property type="molecule type" value="Genomic_DNA"/>
</dbReference>
<comment type="caution">
    <text evidence="10">The sequence shown here is derived from an EMBL/GenBank/DDBJ whole genome shotgun (WGS) entry which is preliminary data.</text>
</comment>
<evidence type="ECO:0000313" key="10">
    <source>
        <dbReference type="EMBL" id="OMD31947.1"/>
    </source>
</evidence>
<evidence type="ECO:0000256" key="3">
    <source>
        <dbReference type="ARBA" id="ARBA00022448"/>
    </source>
</evidence>
<feature type="transmembrane region" description="Helical" evidence="8">
    <location>
        <begin position="254"/>
        <end position="278"/>
    </location>
</feature>
<comment type="subcellular location">
    <subcellularLocation>
        <location evidence="1">Cell membrane</location>
        <topology evidence="1">Multi-pass membrane protein</topology>
    </subcellularLocation>
</comment>
<feature type="transmembrane region" description="Helical" evidence="8">
    <location>
        <begin position="192"/>
        <end position="208"/>
    </location>
</feature>
<proteinExistence type="inferred from homology"/>
<dbReference type="PANTHER" id="PTHR30472:SF58">
    <property type="entry name" value="IRON(3+)-HYDROXAMATE IMPORT SYSTEM PERMEASE PROTEIN FHUB"/>
    <property type="match status" value="1"/>
</dbReference>
<accession>A0A1R0XAI3</accession>
<feature type="transmembrane region" description="Helical" evidence="8">
    <location>
        <begin position="215"/>
        <end position="234"/>
    </location>
</feature>
<dbReference type="eggNOG" id="COG0609">
    <property type="taxonomic scope" value="Bacteria"/>
</dbReference>